<feature type="active site" description="Proton acceptor" evidence="1">
    <location>
        <position position="348"/>
    </location>
</feature>
<dbReference type="Gene3D" id="1.10.390.10">
    <property type="entry name" value="Neutral Protease Domain 2"/>
    <property type="match status" value="1"/>
</dbReference>
<evidence type="ECO:0000313" key="4">
    <source>
        <dbReference type="EMBL" id="SDX51473.1"/>
    </source>
</evidence>
<protein>
    <submittedName>
        <fullName evidence="4">Peptidase family M1</fullName>
    </submittedName>
</protein>
<feature type="domain" description="Peptidase M1 membrane alanine aminopeptidase" evidence="3">
    <location>
        <begin position="285"/>
        <end position="491"/>
    </location>
</feature>
<organism evidence="4 5">
    <name type="scientific">Tepidimicrobium xylanilyticum</name>
    <dbReference type="NCBI Taxonomy" id="1123352"/>
    <lineage>
        <taxon>Bacteria</taxon>
        <taxon>Bacillati</taxon>
        <taxon>Bacillota</taxon>
        <taxon>Tissierellia</taxon>
        <taxon>Tissierellales</taxon>
        <taxon>Tepidimicrobiaceae</taxon>
        <taxon>Tepidimicrobium</taxon>
    </lineage>
</organism>
<feature type="binding site" evidence="2">
    <location>
        <position position="370"/>
    </location>
    <ligand>
        <name>Zn(2+)</name>
        <dbReference type="ChEBI" id="CHEBI:29105"/>
        <note>catalytic</note>
    </ligand>
</feature>
<dbReference type="InterPro" id="IPR014782">
    <property type="entry name" value="Peptidase_M1_dom"/>
</dbReference>
<dbReference type="Pfam" id="PF01433">
    <property type="entry name" value="Peptidase_M1"/>
    <property type="match status" value="1"/>
</dbReference>
<dbReference type="GO" id="GO:0008270">
    <property type="term" value="F:zinc ion binding"/>
    <property type="evidence" value="ECO:0007669"/>
    <property type="project" value="InterPro"/>
</dbReference>
<dbReference type="PANTHER" id="PTHR45726">
    <property type="entry name" value="LEUKOTRIENE A-4 HYDROLASE"/>
    <property type="match status" value="1"/>
</dbReference>
<feature type="active site" description="Proton donor" evidence="1">
    <location>
        <position position="432"/>
    </location>
</feature>
<evidence type="ECO:0000313" key="5">
    <source>
        <dbReference type="Proteomes" id="UP000198828"/>
    </source>
</evidence>
<dbReference type="GO" id="GO:0008237">
    <property type="term" value="F:metallopeptidase activity"/>
    <property type="evidence" value="ECO:0007669"/>
    <property type="project" value="InterPro"/>
</dbReference>
<proteinExistence type="predicted"/>
<dbReference type="Proteomes" id="UP000198828">
    <property type="component" value="Unassembled WGS sequence"/>
</dbReference>
<evidence type="ECO:0000256" key="2">
    <source>
        <dbReference type="PIRSR" id="PIRSR634015-3"/>
    </source>
</evidence>
<dbReference type="InterPro" id="IPR027268">
    <property type="entry name" value="Peptidase_M4/M1_CTD_sf"/>
</dbReference>
<dbReference type="OrthoDB" id="9814383at2"/>
<dbReference type="SUPFAM" id="SSF55486">
    <property type="entry name" value="Metalloproteases ('zincins'), catalytic domain"/>
    <property type="match status" value="1"/>
</dbReference>
<comment type="cofactor">
    <cofactor evidence="2">
        <name>Zn(2+)</name>
        <dbReference type="ChEBI" id="CHEBI:29105"/>
    </cofactor>
    <text evidence="2">Binds 1 zinc ion per subunit.</text>
</comment>
<evidence type="ECO:0000256" key="1">
    <source>
        <dbReference type="PIRSR" id="PIRSR634015-1"/>
    </source>
</evidence>
<feature type="binding site" evidence="2">
    <location>
        <position position="351"/>
    </location>
    <ligand>
        <name>Zn(2+)</name>
        <dbReference type="ChEBI" id="CHEBI:29105"/>
        <note>catalytic</note>
    </ligand>
</feature>
<reference evidence="4 5" key="1">
    <citation type="submission" date="2016-10" db="EMBL/GenBank/DDBJ databases">
        <authorList>
            <person name="de Groot N.N."/>
        </authorList>
    </citation>
    <scope>NUCLEOTIDE SEQUENCE [LARGE SCALE GENOMIC DNA]</scope>
    <source>
        <strain evidence="4 5">DSM 23310</strain>
    </source>
</reference>
<dbReference type="CDD" id="cd09604">
    <property type="entry name" value="M1_APN_like"/>
    <property type="match status" value="1"/>
</dbReference>
<name>A0A1H3CBH5_9FIRM</name>
<keyword evidence="5" id="KW-1185">Reference proteome</keyword>
<evidence type="ECO:0000259" key="3">
    <source>
        <dbReference type="Pfam" id="PF01433"/>
    </source>
</evidence>
<dbReference type="InterPro" id="IPR034015">
    <property type="entry name" value="M1_LTA4H"/>
</dbReference>
<gene>
    <name evidence="4" type="ORF">SAMN05660923_02444</name>
</gene>
<keyword evidence="2" id="KW-0479">Metal-binding</keyword>
<keyword evidence="2" id="KW-0862">Zinc</keyword>
<dbReference type="EMBL" id="FNNG01000012">
    <property type="protein sequence ID" value="SDX51473.1"/>
    <property type="molecule type" value="Genomic_DNA"/>
</dbReference>
<dbReference type="AlphaFoldDB" id="A0A1H3CBH5"/>
<sequence>MNIKRSICFLLSFLLILNLIGCRVKTNHIPTLVVDDLNGIDINDVDHYSIEVDFDPENKSYWAYQRVDYINNSGRELGEIYFHLYPNAFKSMETAPILFAGKSISKEYEPGFMEIEEIKIGNKRADYEIGGGGDTILRLILPKPLKAKDRIKIEFTYNVKLPINIDRFGFGEDVFNFGNWYPIACMHDDTGWNLDPYYNIGDPFYSNVSNYDVTIKVPKNIIIGTSGNIISEKIRGNTKTYVIEGKLIRDFAWVASSKFIIEETQVGDTIIRLYAMEDRPSIADYVLEVGKDSIEIFNNLFGQYPYGVYSIVMTQFPSGMEYPGIVFINRDCYTHHQEDTLERIIVHETAHQWWYGVVGNDQIDEAWLDESLATYSEVLYVHHKYGEEDGEDYFNYTCQMPYDYGEKYIDSDVVVKSLDEFNSWDDYGILVYAKGAVFLNEIKKEFGIDTLYQILERYYKTYKFKIATTKDFLNICEKVTNSPFEERAHKWLYGR</sequence>
<dbReference type="PANTHER" id="PTHR45726:SF3">
    <property type="entry name" value="LEUKOTRIENE A-4 HYDROLASE"/>
    <property type="match status" value="1"/>
</dbReference>
<feature type="binding site" evidence="2">
    <location>
        <position position="347"/>
    </location>
    <ligand>
        <name>Zn(2+)</name>
        <dbReference type="ChEBI" id="CHEBI:29105"/>
        <note>catalytic</note>
    </ligand>
</feature>
<accession>A0A1H3CBH5</accession>